<sequence length="70" mass="7426">MWHSPSFVAILALNRHANLSENAPRCGYTFGALRMQLENGSPRAAGTLSEALRMQLENGSPRAAGTLSGA</sequence>
<name>A0A9D4UH20_ADICA</name>
<dbReference type="AlphaFoldDB" id="A0A9D4UH20"/>
<accession>A0A9D4UH20</accession>
<keyword evidence="2" id="KW-1185">Reference proteome</keyword>
<dbReference type="Proteomes" id="UP000886520">
    <property type="component" value="Chromosome 17"/>
</dbReference>
<gene>
    <name evidence="1" type="ORF">GOP47_0018055</name>
</gene>
<organism evidence="1 2">
    <name type="scientific">Adiantum capillus-veneris</name>
    <name type="common">Maidenhair fern</name>
    <dbReference type="NCBI Taxonomy" id="13818"/>
    <lineage>
        <taxon>Eukaryota</taxon>
        <taxon>Viridiplantae</taxon>
        <taxon>Streptophyta</taxon>
        <taxon>Embryophyta</taxon>
        <taxon>Tracheophyta</taxon>
        <taxon>Polypodiopsida</taxon>
        <taxon>Polypodiidae</taxon>
        <taxon>Polypodiales</taxon>
        <taxon>Pteridineae</taxon>
        <taxon>Pteridaceae</taxon>
        <taxon>Vittarioideae</taxon>
        <taxon>Adiantum</taxon>
    </lineage>
</organism>
<protein>
    <submittedName>
        <fullName evidence="1">Uncharacterized protein</fullName>
    </submittedName>
</protein>
<comment type="caution">
    <text evidence="1">The sequence shown here is derived from an EMBL/GenBank/DDBJ whole genome shotgun (WGS) entry which is preliminary data.</text>
</comment>
<dbReference type="EMBL" id="JABFUD020000017">
    <property type="protein sequence ID" value="KAI5067527.1"/>
    <property type="molecule type" value="Genomic_DNA"/>
</dbReference>
<evidence type="ECO:0000313" key="1">
    <source>
        <dbReference type="EMBL" id="KAI5067527.1"/>
    </source>
</evidence>
<reference evidence="1" key="1">
    <citation type="submission" date="2021-01" db="EMBL/GenBank/DDBJ databases">
        <title>Adiantum capillus-veneris genome.</title>
        <authorList>
            <person name="Fang Y."/>
            <person name="Liao Q."/>
        </authorList>
    </citation>
    <scope>NUCLEOTIDE SEQUENCE</scope>
    <source>
        <strain evidence="1">H3</strain>
        <tissue evidence="1">Leaf</tissue>
    </source>
</reference>
<proteinExistence type="predicted"/>
<evidence type="ECO:0000313" key="2">
    <source>
        <dbReference type="Proteomes" id="UP000886520"/>
    </source>
</evidence>